<dbReference type="EMBL" id="LXQA010218224">
    <property type="protein sequence ID" value="MCI34912.1"/>
    <property type="molecule type" value="Genomic_DNA"/>
</dbReference>
<sequence>MEGGDKGASVVDAHLGAASLPPPAASSASPTLWDPLFNPVEFIERQLCMNGDTARFAATSSDDLRRMSLGHELK</sequence>
<feature type="non-terminal residue" evidence="1">
    <location>
        <position position="74"/>
    </location>
</feature>
<name>A0A392RFJ7_9FABA</name>
<organism evidence="1 2">
    <name type="scientific">Trifolium medium</name>
    <dbReference type="NCBI Taxonomy" id="97028"/>
    <lineage>
        <taxon>Eukaryota</taxon>
        <taxon>Viridiplantae</taxon>
        <taxon>Streptophyta</taxon>
        <taxon>Embryophyta</taxon>
        <taxon>Tracheophyta</taxon>
        <taxon>Spermatophyta</taxon>
        <taxon>Magnoliopsida</taxon>
        <taxon>eudicotyledons</taxon>
        <taxon>Gunneridae</taxon>
        <taxon>Pentapetalae</taxon>
        <taxon>rosids</taxon>
        <taxon>fabids</taxon>
        <taxon>Fabales</taxon>
        <taxon>Fabaceae</taxon>
        <taxon>Papilionoideae</taxon>
        <taxon>50 kb inversion clade</taxon>
        <taxon>NPAAA clade</taxon>
        <taxon>Hologalegina</taxon>
        <taxon>IRL clade</taxon>
        <taxon>Trifolieae</taxon>
        <taxon>Trifolium</taxon>
    </lineage>
</organism>
<reference evidence="1 2" key="1">
    <citation type="journal article" date="2018" name="Front. Plant Sci.">
        <title>Red Clover (Trifolium pratense) and Zigzag Clover (T. medium) - A Picture of Genomic Similarities and Differences.</title>
        <authorList>
            <person name="Dluhosova J."/>
            <person name="Istvanek J."/>
            <person name="Nedelnik J."/>
            <person name="Repkova J."/>
        </authorList>
    </citation>
    <scope>NUCLEOTIDE SEQUENCE [LARGE SCALE GENOMIC DNA]</scope>
    <source>
        <strain evidence="2">cv. 10/8</strain>
        <tissue evidence="1">Leaf</tissue>
    </source>
</reference>
<proteinExistence type="predicted"/>
<evidence type="ECO:0000313" key="1">
    <source>
        <dbReference type="EMBL" id="MCI34912.1"/>
    </source>
</evidence>
<accession>A0A392RFJ7</accession>
<keyword evidence="2" id="KW-1185">Reference proteome</keyword>
<evidence type="ECO:0000313" key="2">
    <source>
        <dbReference type="Proteomes" id="UP000265520"/>
    </source>
</evidence>
<comment type="caution">
    <text evidence="1">The sequence shown here is derived from an EMBL/GenBank/DDBJ whole genome shotgun (WGS) entry which is preliminary data.</text>
</comment>
<protein>
    <submittedName>
        <fullName evidence="1">Uncharacterized protein</fullName>
    </submittedName>
</protein>
<dbReference type="AlphaFoldDB" id="A0A392RFJ7"/>
<dbReference type="Proteomes" id="UP000265520">
    <property type="component" value="Unassembled WGS sequence"/>
</dbReference>